<organism evidence="2">
    <name type="scientific">Colletotrichum graminicola (strain M1.001 / M2 / FGSC 10212)</name>
    <name type="common">Maize anthracnose fungus</name>
    <name type="synonym">Glomerella graminicola</name>
    <dbReference type="NCBI Taxonomy" id="645133"/>
    <lineage>
        <taxon>Eukaryota</taxon>
        <taxon>Fungi</taxon>
        <taxon>Dikarya</taxon>
        <taxon>Ascomycota</taxon>
        <taxon>Pezizomycotina</taxon>
        <taxon>Sordariomycetes</taxon>
        <taxon>Hypocreomycetidae</taxon>
        <taxon>Glomerellales</taxon>
        <taxon>Glomerellaceae</taxon>
        <taxon>Colletotrichum</taxon>
        <taxon>Colletotrichum graminicola species complex</taxon>
    </lineage>
</organism>
<name>E3R0Y5_COLGM</name>
<accession>E3R0Y5</accession>
<protein>
    <submittedName>
        <fullName evidence="1">Uncharacterized protein</fullName>
    </submittedName>
</protein>
<dbReference type="AlphaFoldDB" id="E3R0Y5"/>
<dbReference type="Proteomes" id="UP000008782">
    <property type="component" value="Unassembled WGS sequence"/>
</dbReference>
<proteinExistence type="predicted"/>
<dbReference type="GeneID" id="24417283"/>
<dbReference type="RefSeq" id="XP_008100793.1">
    <property type="nucleotide sequence ID" value="XM_008102602.1"/>
</dbReference>
<reference evidence="2" key="1">
    <citation type="journal article" date="2012" name="Nat. Genet.">
        <title>Lifestyle transitions in plant pathogenic Colletotrichum fungi deciphered by genome and transcriptome analyses.</title>
        <authorList>
            <person name="O'Connell R.J."/>
            <person name="Thon M.R."/>
            <person name="Hacquard S."/>
            <person name="Amyotte S.G."/>
            <person name="Kleemann J."/>
            <person name="Torres M.F."/>
            <person name="Damm U."/>
            <person name="Buiate E.A."/>
            <person name="Epstein L."/>
            <person name="Alkan N."/>
            <person name="Altmueller J."/>
            <person name="Alvarado-Balderrama L."/>
            <person name="Bauser C.A."/>
            <person name="Becker C."/>
            <person name="Birren B.W."/>
            <person name="Chen Z."/>
            <person name="Choi J."/>
            <person name="Crouch J.A."/>
            <person name="Duvick J.P."/>
            <person name="Farman M.A."/>
            <person name="Gan P."/>
            <person name="Heiman D."/>
            <person name="Henrissat B."/>
            <person name="Howard R.J."/>
            <person name="Kabbage M."/>
            <person name="Koch C."/>
            <person name="Kracher B."/>
            <person name="Kubo Y."/>
            <person name="Law A.D."/>
            <person name="Lebrun M.-H."/>
            <person name="Lee Y.-H."/>
            <person name="Miyara I."/>
            <person name="Moore N."/>
            <person name="Neumann U."/>
            <person name="Nordstroem K."/>
            <person name="Panaccione D.G."/>
            <person name="Panstruga R."/>
            <person name="Place M."/>
            <person name="Proctor R.H."/>
            <person name="Prusky D."/>
            <person name="Rech G."/>
            <person name="Reinhardt R."/>
            <person name="Rollins J.A."/>
            <person name="Rounsley S."/>
            <person name="Schardl C.L."/>
            <person name="Schwartz D.C."/>
            <person name="Shenoy N."/>
            <person name="Shirasu K."/>
            <person name="Sikhakolli U.R."/>
            <person name="Stueber K."/>
            <person name="Sukno S.A."/>
            <person name="Sweigard J.A."/>
            <person name="Takano Y."/>
            <person name="Takahara H."/>
            <person name="Trail F."/>
            <person name="van der Does H.C."/>
            <person name="Voll L.M."/>
            <person name="Will I."/>
            <person name="Young S."/>
            <person name="Zeng Q."/>
            <person name="Zhang J."/>
            <person name="Zhou S."/>
            <person name="Dickman M.B."/>
            <person name="Schulze-Lefert P."/>
            <person name="Ver Loren van Themaat E."/>
            <person name="Ma L.-J."/>
            <person name="Vaillancourt L.J."/>
        </authorList>
    </citation>
    <scope>NUCLEOTIDE SEQUENCE [LARGE SCALE GENOMIC DNA]</scope>
    <source>
        <strain evidence="2">M1.001 / M2 / FGSC 10212</strain>
    </source>
</reference>
<dbReference type="HOGENOM" id="CLU_2263548_0_0_1"/>
<gene>
    <name evidence="1" type="ORF">GLRG_11920</name>
</gene>
<evidence type="ECO:0000313" key="1">
    <source>
        <dbReference type="EMBL" id="EFQ36773.1"/>
    </source>
</evidence>
<sequence>MGPTPINEESAEGLKLGLEGLFKSASGLQTLWRMPQPDAVARAERVRSQYRRSVVWLLVLRRAVQNFRQAVWQPEPGQIFLAMYSVSSSSNWDTAMNRSVWPI</sequence>
<dbReference type="VEuPathDB" id="FungiDB:GLRG_11920"/>
<keyword evidence="2" id="KW-1185">Reference proteome</keyword>
<evidence type="ECO:0000313" key="2">
    <source>
        <dbReference type="Proteomes" id="UP000008782"/>
    </source>
</evidence>
<dbReference type="EMBL" id="GG697523">
    <property type="protein sequence ID" value="EFQ36773.1"/>
    <property type="molecule type" value="Genomic_DNA"/>
</dbReference>